<comment type="caution">
    <text evidence="1">The sequence shown here is derived from an EMBL/GenBank/DDBJ whole genome shotgun (WGS) entry which is preliminary data.</text>
</comment>
<keyword evidence="1" id="KW-0548">Nucleotidyltransferase</keyword>
<evidence type="ECO:0000313" key="1">
    <source>
        <dbReference type="EMBL" id="MFC4721607.1"/>
    </source>
</evidence>
<dbReference type="Gene3D" id="3.10.450.360">
    <property type="match status" value="1"/>
</dbReference>
<accession>A0ABV9MZX6</accession>
<organism evidence="1 2">
    <name type="scientific">Geojedonia litorea</name>
    <dbReference type="NCBI Taxonomy" id="1268269"/>
    <lineage>
        <taxon>Bacteria</taxon>
        <taxon>Pseudomonadati</taxon>
        <taxon>Bacteroidota</taxon>
        <taxon>Flavobacteriia</taxon>
        <taxon>Flavobacteriales</taxon>
        <taxon>Flavobacteriaceae</taxon>
        <taxon>Geojedonia</taxon>
    </lineage>
</organism>
<evidence type="ECO:0000313" key="2">
    <source>
        <dbReference type="Proteomes" id="UP001595953"/>
    </source>
</evidence>
<reference evidence="2" key="1">
    <citation type="journal article" date="2019" name="Int. J. Syst. Evol. Microbiol.">
        <title>The Global Catalogue of Microorganisms (GCM) 10K type strain sequencing project: providing services to taxonomists for standard genome sequencing and annotation.</title>
        <authorList>
            <consortium name="The Broad Institute Genomics Platform"/>
            <consortium name="The Broad Institute Genome Sequencing Center for Infectious Disease"/>
            <person name="Wu L."/>
            <person name="Ma J."/>
        </authorList>
    </citation>
    <scope>NUCLEOTIDE SEQUENCE [LARGE SCALE GENOMIC DNA]</scope>
    <source>
        <strain evidence="2">CCUG 63682</strain>
    </source>
</reference>
<gene>
    <name evidence="1" type="ORF">ACFO5O_04710</name>
</gene>
<dbReference type="RefSeq" id="WP_387961412.1">
    <property type="nucleotide sequence ID" value="NZ_JBHSGP010000008.1"/>
</dbReference>
<keyword evidence="1" id="KW-0808">Transferase</keyword>
<keyword evidence="2" id="KW-1185">Reference proteome</keyword>
<name>A0ABV9MZX6_9FLAO</name>
<protein>
    <submittedName>
        <fullName evidence="1">Nicotinate-nucleotide adenylyltransferase</fullName>
    </submittedName>
</protein>
<sequence length="174" mass="20142">MKNFVIGLFLIGLTSLGFSQNKNEETEEVKLEDVVVSTNVNLEYLSKVQDKTMSEHVKSLENEASRFDVKTTDKFDGRRESFKTIFRGTKGYIIATYDKEGKIIKTSEKYKDIKLPVPVRNSLFIEFPDWDVDNTTYVVSYYDKKDPKKVYKVEINKKNNIKTLKIDSDGTIKD</sequence>
<dbReference type="GO" id="GO:0016779">
    <property type="term" value="F:nucleotidyltransferase activity"/>
    <property type="evidence" value="ECO:0007669"/>
    <property type="project" value="UniProtKB-KW"/>
</dbReference>
<dbReference type="EMBL" id="JBHSGP010000008">
    <property type="protein sequence ID" value="MFC4721607.1"/>
    <property type="molecule type" value="Genomic_DNA"/>
</dbReference>
<proteinExistence type="predicted"/>
<dbReference type="Proteomes" id="UP001595953">
    <property type="component" value="Unassembled WGS sequence"/>
</dbReference>
<dbReference type="SUPFAM" id="SSF160574">
    <property type="entry name" value="BT0923-like"/>
    <property type="match status" value="1"/>
</dbReference>